<reference evidence="1 2" key="1">
    <citation type="submission" date="2007-07" db="EMBL/GenBank/DDBJ databases">
        <title>Complete sequence of Fervidobacterium nodosum Rt17-B1.</title>
        <authorList>
            <consortium name="US DOE Joint Genome Institute"/>
            <person name="Copeland A."/>
            <person name="Lucas S."/>
            <person name="Lapidus A."/>
            <person name="Barry K."/>
            <person name="Glavina del Rio T."/>
            <person name="Dalin E."/>
            <person name="Tice H."/>
            <person name="Pitluck S."/>
            <person name="Saunders E."/>
            <person name="Brettin T."/>
            <person name="Bruce D."/>
            <person name="Detter J.C."/>
            <person name="Han C."/>
            <person name="Schmutz J."/>
            <person name="Larimer F."/>
            <person name="Land M."/>
            <person name="Hauser L."/>
            <person name="Kyrpides N."/>
            <person name="Mikhailova N."/>
            <person name="Nelson K."/>
            <person name="Gogarten J.P."/>
            <person name="Noll K."/>
            <person name="Richardson P."/>
        </authorList>
    </citation>
    <scope>NUCLEOTIDE SEQUENCE [LARGE SCALE GENOMIC DNA]</scope>
    <source>
        <strain evidence="2">ATCC 35602 / DSM 5306 / Rt17-B1</strain>
    </source>
</reference>
<accession>A7HLG9</accession>
<dbReference type="KEGG" id="fno:Fnod_0900"/>
<dbReference type="RefSeq" id="WP_011994068.1">
    <property type="nucleotide sequence ID" value="NC_009718.1"/>
</dbReference>
<dbReference type="HOGENOM" id="CLU_1097314_0_0_0"/>
<keyword evidence="2" id="KW-1185">Reference proteome</keyword>
<gene>
    <name evidence="1" type="ordered locus">Fnod_0900</name>
</gene>
<dbReference type="Proteomes" id="UP000002415">
    <property type="component" value="Chromosome"/>
</dbReference>
<organism evidence="1 2">
    <name type="scientific">Fervidobacterium nodosum (strain ATCC 35602 / DSM 5306 / Rt17-B1)</name>
    <dbReference type="NCBI Taxonomy" id="381764"/>
    <lineage>
        <taxon>Bacteria</taxon>
        <taxon>Thermotogati</taxon>
        <taxon>Thermotogota</taxon>
        <taxon>Thermotogae</taxon>
        <taxon>Thermotogales</taxon>
        <taxon>Fervidobacteriaceae</taxon>
        <taxon>Fervidobacterium</taxon>
    </lineage>
</organism>
<reference evidence="1 2" key="2">
    <citation type="journal article" date="2009" name="Proc. Natl. Acad. Sci. U.S.A.">
        <title>On the chimeric nature, thermophilic origin, and phylogenetic placement of the Thermotogales.</title>
        <authorList>
            <person name="Zhaxybayeva O."/>
            <person name="Swithers K.S."/>
            <person name="Lapierre P."/>
            <person name="Fournier G.P."/>
            <person name="Bickhart D.M."/>
            <person name="DeBoy R.T."/>
            <person name="Nelson K.E."/>
            <person name="Nesbo C.L."/>
            <person name="Doolittle W.F."/>
            <person name="Gogarten J.P."/>
            <person name="Noll K.M."/>
        </authorList>
    </citation>
    <scope>NUCLEOTIDE SEQUENCE [LARGE SCALE GENOMIC DNA]</scope>
    <source>
        <strain evidence="2">ATCC 35602 / DSM 5306 / Rt17-B1</strain>
    </source>
</reference>
<dbReference type="AlphaFoldDB" id="A7HLG9"/>
<dbReference type="EMBL" id="CP000771">
    <property type="protein sequence ID" value="ABS60752.1"/>
    <property type="molecule type" value="Genomic_DNA"/>
</dbReference>
<protein>
    <submittedName>
        <fullName evidence="1">Uncharacterized protein</fullName>
    </submittedName>
</protein>
<dbReference type="OrthoDB" id="42568at2"/>
<dbReference type="STRING" id="381764.Fnod_0900"/>
<evidence type="ECO:0000313" key="1">
    <source>
        <dbReference type="EMBL" id="ABS60752.1"/>
    </source>
</evidence>
<sequence>MKRLLTISVLLLLVVEFFAFTFAVFESPANLFVSSNFVFLENYISESGSSFVRVAWQQRVTNLCGELGYTTDSQFSYGVVNYKLSNLTGFYGLNIKANVLPIDKFYLKVDIGGKIIVDKNLVIDFGVFDVTLINMDATQTIYLPVAFGGVTFFTENGWNISAGLNNVGDNKVQLGFNVNFPKWQFINKLSLTYLPVFRFSDNQFFNIFSGAVEFGFSNFRLGISGSYLLSEPDVNDNYLKDLYNLKILFGVGL</sequence>
<evidence type="ECO:0000313" key="2">
    <source>
        <dbReference type="Proteomes" id="UP000002415"/>
    </source>
</evidence>
<proteinExistence type="predicted"/>
<name>A7HLG9_FERNB</name>